<name>A0AAE3W5W5_9ACTN</name>
<dbReference type="InterPro" id="IPR050109">
    <property type="entry name" value="HTH-type_TetR-like_transc_reg"/>
</dbReference>
<dbReference type="PANTHER" id="PTHR30055">
    <property type="entry name" value="HTH-TYPE TRANSCRIPTIONAL REGULATOR RUTR"/>
    <property type="match status" value="1"/>
</dbReference>
<dbReference type="Gene3D" id="1.10.10.60">
    <property type="entry name" value="Homeodomain-like"/>
    <property type="match status" value="1"/>
</dbReference>
<evidence type="ECO:0000256" key="1">
    <source>
        <dbReference type="ARBA" id="ARBA00023015"/>
    </source>
</evidence>
<dbReference type="RefSeq" id="WP_307245392.1">
    <property type="nucleotide sequence ID" value="NZ_JAUSUZ010000001.1"/>
</dbReference>
<dbReference type="GO" id="GO:0003700">
    <property type="term" value="F:DNA-binding transcription factor activity"/>
    <property type="evidence" value="ECO:0007669"/>
    <property type="project" value="TreeGrafter"/>
</dbReference>
<dbReference type="GO" id="GO:0000976">
    <property type="term" value="F:transcription cis-regulatory region binding"/>
    <property type="evidence" value="ECO:0007669"/>
    <property type="project" value="TreeGrafter"/>
</dbReference>
<dbReference type="InterPro" id="IPR023772">
    <property type="entry name" value="DNA-bd_HTH_TetR-type_CS"/>
</dbReference>
<comment type="caution">
    <text evidence="7">The sequence shown here is derived from an EMBL/GenBank/DDBJ whole genome shotgun (WGS) entry which is preliminary data.</text>
</comment>
<dbReference type="SUPFAM" id="SSF46689">
    <property type="entry name" value="Homeodomain-like"/>
    <property type="match status" value="1"/>
</dbReference>
<dbReference type="InterPro" id="IPR001647">
    <property type="entry name" value="HTH_TetR"/>
</dbReference>
<dbReference type="Proteomes" id="UP001240236">
    <property type="component" value="Unassembled WGS sequence"/>
</dbReference>
<sequence>MTLTAPEAPRSPEQRAPGRPRSSRADEAIIEATLDLLAEGMSIESLTIEAIAARAGVGKATIYRRWAGKETLLRDALLRLKAPPADPDTGSVREDLLTLARSIARNRDPRAAQIMPCLVPEAMRSPEQYERYQQIVEPRRQVMRQVLRRGVERGELRADLDIELTLLMVTGPVLMQRMLHWSPKLDNDAVPDQVIDMVMKAIKA</sequence>
<evidence type="ECO:0000256" key="5">
    <source>
        <dbReference type="SAM" id="MobiDB-lite"/>
    </source>
</evidence>
<keyword evidence="2 4" id="KW-0238">DNA-binding</keyword>
<dbReference type="InterPro" id="IPR036271">
    <property type="entry name" value="Tet_transcr_reg_TetR-rel_C_sf"/>
</dbReference>
<accession>A0AAE3W5W5</accession>
<keyword evidence="1" id="KW-0805">Transcription regulation</keyword>
<keyword evidence="8" id="KW-1185">Reference proteome</keyword>
<dbReference type="Pfam" id="PF16859">
    <property type="entry name" value="TetR_C_11"/>
    <property type="match status" value="1"/>
</dbReference>
<keyword evidence="3" id="KW-0804">Transcription</keyword>
<gene>
    <name evidence="7" type="ORF">J2S42_006521</name>
</gene>
<organism evidence="7 8">
    <name type="scientific">Catenuloplanes indicus</name>
    <dbReference type="NCBI Taxonomy" id="137267"/>
    <lineage>
        <taxon>Bacteria</taxon>
        <taxon>Bacillati</taxon>
        <taxon>Actinomycetota</taxon>
        <taxon>Actinomycetes</taxon>
        <taxon>Micromonosporales</taxon>
        <taxon>Micromonosporaceae</taxon>
        <taxon>Catenuloplanes</taxon>
    </lineage>
</organism>
<evidence type="ECO:0000256" key="3">
    <source>
        <dbReference type="ARBA" id="ARBA00023163"/>
    </source>
</evidence>
<evidence type="ECO:0000313" key="8">
    <source>
        <dbReference type="Proteomes" id="UP001240236"/>
    </source>
</evidence>
<dbReference type="PROSITE" id="PS50977">
    <property type="entry name" value="HTH_TETR_2"/>
    <property type="match status" value="1"/>
</dbReference>
<evidence type="ECO:0000256" key="2">
    <source>
        <dbReference type="ARBA" id="ARBA00023125"/>
    </source>
</evidence>
<dbReference type="Pfam" id="PF00440">
    <property type="entry name" value="TetR_N"/>
    <property type="match status" value="1"/>
</dbReference>
<feature type="DNA-binding region" description="H-T-H motif" evidence="4">
    <location>
        <begin position="47"/>
        <end position="66"/>
    </location>
</feature>
<dbReference type="PROSITE" id="PS01081">
    <property type="entry name" value="HTH_TETR_1"/>
    <property type="match status" value="1"/>
</dbReference>
<protein>
    <submittedName>
        <fullName evidence="7">AcrR family transcriptional regulator</fullName>
    </submittedName>
</protein>
<feature type="domain" description="HTH tetR-type" evidence="6">
    <location>
        <begin position="23"/>
        <end position="84"/>
    </location>
</feature>
<dbReference type="EMBL" id="JAUSUZ010000001">
    <property type="protein sequence ID" value="MDQ0369852.1"/>
    <property type="molecule type" value="Genomic_DNA"/>
</dbReference>
<dbReference type="InterPro" id="IPR009057">
    <property type="entry name" value="Homeodomain-like_sf"/>
</dbReference>
<evidence type="ECO:0000313" key="7">
    <source>
        <dbReference type="EMBL" id="MDQ0369852.1"/>
    </source>
</evidence>
<dbReference type="AlphaFoldDB" id="A0AAE3W5W5"/>
<dbReference type="Gene3D" id="1.10.357.10">
    <property type="entry name" value="Tetracycline Repressor, domain 2"/>
    <property type="match status" value="1"/>
</dbReference>
<feature type="region of interest" description="Disordered" evidence="5">
    <location>
        <begin position="1"/>
        <end position="25"/>
    </location>
</feature>
<dbReference type="SUPFAM" id="SSF48498">
    <property type="entry name" value="Tetracyclin repressor-like, C-terminal domain"/>
    <property type="match status" value="1"/>
</dbReference>
<dbReference type="PANTHER" id="PTHR30055:SF148">
    <property type="entry name" value="TETR-FAMILY TRANSCRIPTIONAL REGULATOR"/>
    <property type="match status" value="1"/>
</dbReference>
<dbReference type="InterPro" id="IPR011075">
    <property type="entry name" value="TetR_C"/>
</dbReference>
<reference evidence="7 8" key="1">
    <citation type="submission" date="2023-07" db="EMBL/GenBank/DDBJ databases">
        <title>Sequencing the genomes of 1000 actinobacteria strains.</title>
        <authorList>
            <person name="Klenk H.-P."/>
        </authorList>
    </citation>
    <scope>NUCLEOTIDE SEQUENCE [LARGE SCALE GENOMIC DNA]</scope>
    <source>
        <strain evidence="7 8">DSM 44709</strain>
    </source>
</reference>
<proteinExistence type="predicted"/>
<evidence type="ECO:0000256" key="4">
    <source>
        <dbReference type="PROSITE-ProRule" id="PRU00335"/>
    </source>
</evidence>
<evidence type="ECO:0000259" key="6">
    <source>
        <dbReference type="PROSITE" id="PS50977"/>
    </source>
</evidence>